<dbReference type="InterPro" id="IPR016163">
    <property type="entry name" value="Ald_DH_C"/>
</dbReference>
<comment type="caution">
    <text evidence="6">The sequence shown here is derived from an EMBL/GenBank/DDBJ whole genome shotgun (WGS) entry which is preliminary data.</text>
</comment>
<dbReference type="CDD" id="cd07088">
    <property type="entry name" value="ALDH_LactADH-AldA"/>
    <property type="match status" value="1"/>
</dbReference>
<evidence type="ECO:0000256" key="3">
    <source>
        <dbReference type="PROSITE-ProRule" id="PRU10007"/>
    </source>
</evidence>
<proteinExistence type="inferred from homology"/>
<protein>
    <submittedName>
        <fullName evidence="6">Aldehyde dehydrogenase</fullName>
    </submittedName>
</protein>
<name>A0ABR6RVA7_9ENTR</name>
<evidence type="ECO:0000313" key="7">
    <source>
        <dbReference type="Proteomes" id="UP000607331"/>
    </source>
</evidence>
<dbReference type="PANTHER" id="PTHR43353:SF5">
    <property type="entry name" value="SUCCINATE-SEMIALDEHYDE DEHYDROGENASE, MITOCHONDRIAL"/>
    <property type="match status" value="1"/>
</dbReference>
<gene>
    <name evidence="6" type="primary">aldA</name>
    <name evidence="6" type="ORF">HII27_15225</name>
</gene>
<dbReference type="InterPro" id="IPR050740">
    <property type="entry name" value="Aldehyde_DH_Superfamily"/>
</dbReference>
<feature type="domain" description="Aldehyde dehydrogenase" evidence="5">
    <location>
        <begin position="19"/>
        <end position="475"/>
    </location>
</feature>
<dbReference type="SUPFAM" id="SSF53720">
    <property type="entry name" value="ALDH-like"/>
    <property type="match status" value="1"/>
</dbReference>
<dbReference type="InterPro" id="IPR016160">
    <property type="entry name" value="Ald_DH_CS_CYS"/>
</dbReference>
<dbReference type="InterPro" id="IPR016162">
    <property type="entry name" value="Ald_DH_N"/>
</dbReference>
<dbReference type="EMBL" id="JABBJF010000014">
    <property type="protein sequence ID" value="MBC1187064.1"/>
    <property type="molecule type" value="Genomic_DNA"/>
</dbReference>
<dbReference type="InterPro" id="IPR029510">
    <property type="entry name" value="Ald_DH_CS_GLU"/>
</dbReference>
<evidence type="ECO:0000256" key="4">
    <source>
        <dbReference type="RuleBase" id="RU003345"/>
    </source>
</evidence>
<keyword evidence="2 4" id="KW-0560">Oxidoreductase</keyword>
<dbReference type="PROSITE" id="PS00070">
    <property type="entry name" value="ALDEHYDE_DEHYDR_CYS"/>
    <property type="match status" value="1"/>
</dbReference>
<comment type="similarity">
    <text evidence="1 4">Belongs to the aldehyde dehydrogenase family.</text>
</comment>
<dbReference type="NCBIfam" id="NF007497">
    <property type="entry name" value="PRK10090.1"/>
    <property type="match status" value="1"/>
</dbReference>
<evidence type="ECO:0000256" key="1">
    <source>
        <dbReference type="ARBA" id="ARBA00009986"/>
    </source>
</evidence>
<feature type="active site" evidence="3">
    <location>
        <position position="251"/>
    </location>
</feature>
<dbReference type="InterPro" id="IPR016161">
    <property type="entry name" value="Ald_DH/histidinol_DH"/>
</dbReference>
<dbReference type="InterPro" id="IPR015590">
    <property type="entry name" value="Aldehyde_DH_dom"/>
</dbReference>
<dbReference type="Gene3D" id="3.40.309.10">
    <property type="entry name" value="Aldehyde Dehydrogenase, Chain A, domain 2"/>
    <property type="match status" value="1"/>
</dbReference>
<dbReference type="Proteomes" id="UP000607331">
    <property type="component" value="Unassembled WGS sequence"/>
</dbReference>
<dbReference type="RefSeq" id="WP_185668683.1">
    <property type="nucleotide sequence ID" value="NZ_JABBJF010000014.1"/>
</dbReference>
<organism evidence="6 7">
    <name type="scientific">Kluyvera sichuanensis</name>
    <dbReference type="NCBI Taxonomy" id="2725494"/>
    <lineage>
        <taxon>Bacteria</taxon>
        <taxon>Pseudomonadati</taxon>
        <taxon>Pseudomonadota</taxon>
        <taxon>Gammaproteobacteria</taxon>
        <taxon>Enterobacterales</taxon>
        <taxon>Enterobacteriaceae</taxon>
        <taxon>Kluyvera</taxon>
    </lineage>
</organism>
<dbReference type="PANTHER" id="PTHR43353">
    <property type="entry name" value="SUCCINATE-SEMIALDEHYDE DEHYDROGENASE, MITOCHONDRIAL"/>
    <property type="match status" value="1"/>
</dbReference>
<dbReference type="Pfam" id="PF00171">
    <property type="entry name" value="Aldedh"/>
    <property type="match status" value="1"/>
</dbReference>
<evidence type="ECO:0000259" key="5">
    <source>
        <dbReference type="Pfam" id="PF00171"/>
    </source>
</evidence>
<accession>A0ABR6RVA7</accession>
<evidence type="ECO:0000313" key="6">
    <source>
        <dbReference type="EMBL" id="MBC1187064.1"/>
    </source>
</evidence>
<keyword evidence="7" id="KW-1185">Reference proteome</keyword>
<dbReference type="Gene3D" id="3.40.605.10">
    <property type="entry name" value="Aldehyde Dehydrogenase, Chain A, domain 1"/>
    <property type="match status" value="1"/>
</dbReference>
<dbReference type="PROSITE" id="PS00687">
    <property type="entry name" value="ALDEHYDE_DEHYDR_GLU"/>
    <property type="match status" value="1"/>
</dbReference>
<evidence type="ECO:0000256" key="2">
    <source>
        <dbReference type="ARBA" id="ARBA00023002"/>
    </source>
</evidence>
<sequence>MTSPVQHPMYIDGQFVSWQGDSWIDVINPATEACLSRIPDGDAEHAKQAIDAAERAQPAWEALPAIERAGWLRKIAAGIRERAAEISQMIVAEGGKIQQLAEVEVGFTADYIEYMAEWARRYEGEILQSDRPGENIFVFKRALGVTTGILPWNFPFFLIARKMAPALITGNTIVIKPSEFTPNNAIAFAEIVHKIGLPKGVFNLVLGRGETVGQELAGNPKVAMVSMTGSVAAGEKIMAAAAKNITKVGLELGGKAPAIVLDDADLELAVKAIVDSRVINTGQVCNCAERVYVQKGIYDSFVNKLGEAMKAVAFGDPAKRNDIAMGPLINAAALERVEQKVAKAVAQGAKVVLGGKAVDGAGYFYPPTLLLDVRQEMSIMHEETFGPVLPVVMFDTLDEALKMANDSDYGLTSSVYTRDLNQAMKAVRGLKFGETYINRENFEAMQGFHAGWRKSGIGGADGKHGLNEYLQTQMVYLQTQG</sequence>
<reference evidence="6 7" key="1">
    <citation type="submission" date="2020-04" db="EMBL/GenBank/DDBJ databases">
        <title>The draft genome of Kluyvera sichuanensis strain SCKS090646.</title>
        <authorList>
            <person name="Wei L."/>
            <person name="Liu L."/>
            <person name="Feng Y."/>
            <person name="Zong Z."/>
        </authorList>
    </citation>
    <scope>NUCLEOTIDE SEQUENCE [LARGE SCALE GENOMIC DNA]</scope>
    <source>
        <strain evidence="6 7">090646</strain>
    </source>
</reference>